<dbReference type="EMBL" id="JAHMUF010000003">
    <property type="protein sequence ID" value="KAG7195455.1"/>
    <property type="molecule type" value="Genomic_DNA"/>
</dbReference>
<gene>
    <name evidence="2" type="ORF">KQ657_003217</name>
</gene>
<dbReference type="Proteomes" id="UP000790833">
    <property type="component" value="Unassembled WGS sequence"/>
</dbReference>
<proteinExistence type="predicted"/>
<accession>A0A9P7VCT1</accession>
<keyword evidence="1" id="KW-1133">Transmembrane helix</keyword>
<comment type="caution">
    <text evidence="2">The sequence shown here is derived from an EMBL/GenBank/DDBJ whole genome shotgun (WGS) entry which is preliminary data.</text>
</comment>
<keyword evidence="1" id="KW-0472">Membrane</keyword>
<evidence type="ECO:0000256" key="1">
    <source>
        <dbReference type="SAM" id="Phobius"/>
    </source>
</evidence>
<evidence type="ECO:0000313" key="3">
    <source>
        <dbReference type="Proteomes" id="UP000790833"/>
    </source>
</evidence>
<dbReference type="RefSeq" id="XP_043051000.1">
    <property type="nucleotide sequence ID" value="XM_043193948.1"/>
</dbReference>
<protein>
    <submittedName>
        <fullName evidence="2">Uncharacterized protein</fullName>
    </submittedName>
</protein>
<feature type="transmembrane region" description="Helical" evidence="1">
    <location>
        <begin position="226"/>
        <end position="252"/>
    </location>
</feature>
<keyword evidence="3" id="KW-1185">Reference proteome</keyword>
<reference evidence="2" key="1">
    <citation type="submission" date="2021-03" db="EMBL/GenBank/DDBJ databases">
        <authorList>
            <person name="Palmer J.M."/>
        </authorList>
    </citation>
    <scope>NUCLEOTIDE SEQUENCE</scope>
    <source>
        <strain evidence="2">ARV_011</strain>
    </source>
</reference>
<dbReference type="GeneID" id="66116591"/>
<sequence>MDVDSDDKRDLEPTPTLSEVVHFQMSQVLTVILLVLVSSIANYGYLNTLKHEFPSIDILPVLVNQNDDRVVLNTKLKNQLELFFLNEEQALRENLPLLTLTIVPTIEWSPDKILVVYQEATKNVILKQLIHSNSSMEYFTFSRVLEEGSMYHFAPSIEPNAAAFINEYIFSLLQSTEIPESLKGLGSWPKYIYIVKICFLGIQISEWMLIISTMISYVIHYHHKMVYLTFSMTLISCFTLMVFVLTLIITASLHNEPVFIEYNLLQYLVGVLELVIGGTVMTLCYVKSRMVYTFYRNKVNGRGVYDEEDKQVNEEKLALSVLPVASPSSSKYSDSLECNILETALNVVSNSSEGSPSRTMATPLTHLVQTLRPLPTRGNNEVFILVRSAPVLGGAARIGPENERSIRRNTWQQEIR</sequence>
<feature type="transmembrane region" description="Helical" evidence="1">
    <location>
        <begin position="28"/>
        <end position="46"/>
    </location>
</feature>
<dbReference type="AlphaFoldDB" id="A0A9P7VCT1"/>
<organism evidence="2 3">
    <name type="scientific">Scheffersomyces spartinae</name>
    <dbReference type="NCBI Taxonomy" id="45513"/>
    <lineage>
        <taxon>Eukaryota</taxon>
        <taxon>Fungi</taxon>
        <taxon>Dikarya</taxon>
        <taxon>Ascomycota</taxon>
        <taxon>Saccharomycotina</taxon>
        <taxon>Pichiomycetes</taxon>
        <taxon>Debaryomycetaceae</taxon>
        <taxon>Scheffersomyces</taxon>
    </lineage>
</organism>
<keyword evidence="1" id="KW-0812">Transmembrane</keyword>
<evidence type="ECO:0000313" key="2">
    <source>
        <dbReference type="EMBL" id="KAG7195455.1"/>
    </source>
</evidence>
<feature type="transmembrane region" description="Helical" evidence="1">
    <location>
        <begin position="264"/>
        <end position="286"/>
    </location>
</feature>
<name>A0A9P7VCT1_9ASCO</name>